<evidence type="ECO:0000256" key="1">
    <source>
        <dbReference type="SAM" id="MobiDB-lite"/>
    </source>
</evidence>
<organism evidence="2 3">
    <name type="scientific">Mycolicibacterium novocastrense</name>
    <name type="common">Mycobacterium novocastrense</name>
    <dbReference type="NCBI Taxonomy" id="59813"/>
    <lineage>
        <taxon>Bacteria</taxon>
        <taxon>Bacillati</taxon>
        <taxon>Actinomycetota</taxon>
        <taxon>Actinomycetes</taxon>
        <taxon>Mycobacteriales</taxon>
        <taxon>Mycobacteriaceae</taxon>
        <taxon>Mycolicibacterium</taxon>
    </lineage>
</organism>
<gene>
    <name evidence="2" type="ORF">RMCN_2082</name>
</gene>
<evidence type="ECO:0000313" key="2">
    <source>
        <dbReference type="EMBL" id="GAT08949.1"/>
    </source>
</evidence>
<feature type="region of interest" description="Disordered" evidence="1">
    <location>
        <begin position="36"/>
        <end position="71"/>
    </location>
</feature>
<sequence>MPVLTKWRIFEREDFTGEAARMRDVGVLFEELEEASQKFEESKQRRRERRIASAPADYVLTPPARPPMKGA</sequence>
<evidence type="ECO:0000313" key="3">
    <source>
        <dbReference type="Proteomes" id="UP000069773"/>
    </source>
</evidence>
<proteinExistence type="predicted"/>
<dbReference type="EMBL" id="BCTA01000027">
    <property type="protein sequence ID" value="GAT08949.1"/>
    <property type="molecule type" value="Genomic_DNA"/>
</dbReference>
<name>A0ABQ0KI37_MYCNV</name>
<protein>
    <submittedName>
        <fullName evidence="2">Fatty acid desaturase, type 2</fullName>
    </submittedName>
</protein>
<reference evidence="2 3" key="1">
    <citation type="journal article" date="2016" name="Genome Announc.">
        <title>Draft Genome Sequences of Five Rapidly Growing Mycobacterium Species, M. thermoresistibile, M. fortuitum subsp. acetamidolyticum, M. canariasense, M. brisbanense, and M. novocastrense.</title>
        <authorList>
            <person name="Katahira K."/>
            <person name="Ogura Y."/>
            <person name="Gotoh Y."/>
            <person name="Hayashi T."/>
        </authorList>
    </citation>
    <scope>NUCLEOTIDE SEQUENCE [LARGE SCALE GENOMIC DNA]</scope>
    <source>
        <strain evidence="2 3">JCM18114</strain>
    </source>
</reference>
<comment type="caution">
    <text evidence="2">The sequence shown here is derived from an EMBL/GenBank/DDBJ whole genome shotgun (WGS) entry which is preliminary data.</text>
</comment>
<keyword evidence="3" id="KW-1185">Reference proteome</keyword>
<accession>A0ABQ0KI37</accession>
<dbReference type="Proteomes" id="UP000069773">
    <property type="component" value="Unassembled WGS sequence"/>
</dbReference>